<feature type="region of interest" description="Disordered" evidence="6">
    <location>
        <begin position="596"/>
        <end position="623"/>
    </location>
</feature>
<evidence type="ECO:0000256" key="5">
    <source>
        <dbReference type="ARBA" id="ARBA00023136"/>
    </source>
</evidence>
<evidence type="ECO:0000313" key="8">
    <source>
        <dbReference type="EMBL" id="PVV04722.1"/>
    </source>
</evidence>
<dbReference type="SUPFAM" id="SSF143865">
    <property type="entry name" value="CorA soluble domain-like"/>
    <property type="match status" value="1"/>
</dbReference>
<dbReference type="PANTHER" id="PTHR21535">
    <property type="entry name" value="MAGNESIUM AND COBALT TRANSPORT PROTEIN/MITOCHONDRIAL IMPORT INNER MEMBRANE TRANSLOCASE SUBUNIT TIM8"/>
    <property type="match status" value="1"/>
</dbReference>
<dbReference type="CDD" id="cd12829">
    <property type="entry name" value="Alr1p-like"/>
    <property type="match status" value="1"/>
</dbReference>
<dbReference type="Gene3D" id="1.20.58.340">
    <property type="entry name" value="Magnesium transport protein CorA, transmembrane region"/>
    <property type="match status" value="2"/>
</dbReference>
<organism evidence="8 9">
    <name type="scientific">Smittium megazygosporum</name>
    <dbReference type="NCBI Taxonomy" id="133381"/>
    <lineage>
        <taxon>Eukaryota</taxon>
        <taxon>Fungi</taxon>
        <taxon>Fungi incertae sedis</taxon>
        <taxon>Zoopagomycota</taxon>
        <taxon>Kickxellomycotina</taxon>
        <taxon>Harpellomycetes</taxon>
        <taxon>Harpellales</taxon>
        <taxon>Legeriomycetaceae</taxon>
        <taxon>Smittium</taxon>
    </lineage>
</organism>
<dbReference type="AlphaFoldDB" id="A0A2T9ZJI7"/>
<evidence type="ECO:0000256" key="3">
    <source>
        <dbReference type="ARBA" id="ARBA00022692"/>
    </source>
</evidence>
<name>A0A2T9ZJI7_9FUNG</name>
<evidence type="ECO:0000256" key="1">
    <source>
        <dbReference type="ARBA" id="ARBA00004141"/>
    </source>
</evidence>
<dbReference type="InterPro" id="IPR002523">
    <property type="entry name" value="MgTranspt_CorA/ZnTranspt_ZntB"/>
</dbReference>
<dbReference type="InterPro" id="IPR045863">
    <property type="entry name" value="CorA_TM1_TM2"/>
</dbReference>
<evidence type="ECO:0000313" key="9">
    <source>
        <dbReference type="Proteomes" id="UP000245609"/>
    </source>
</evidence>
<dbReference type="GO" id="GO:0010961">
    <property type="term" value="P:intracellular magnesium ion homeostasis"/>
    <property type="evidence" value="ECO:0007669"/>
    <property type="project" value="TreeGrafter"/>
</dbReference>
<keyword evidence="9" id="KW-1185">Reference proteome</keyword>
<feature type="compositionally biased region" description="Polar residues" evidence="6">
    <location>
        <begin position="1"/>
        <end position="17"/>
    </location>
</feature>
<keyword evidence="3 7" id="KW-0812">Transmembrane</keyword>
<feature type="region of interest" description="Disordered" evidence="6">
    <location>
        <begin position="232"/>
        <end position="272"/>
    </location>
</feature>
<feature type="compositionally biased region" description="Low complexity" evidence="6">
    <location>
        <begin position="250"/>
        <end position="272"/>
    </location>
</feature>
<dbReference type="Gene3D" id="3.30.460.20">
    <property type="entry name" value="CorA soluble domain-like"/>
    <property type="match status" value="1"/>
</dbReference>
<evidence type="ECO:0000256" key="6">
    <source>
        <dbReference type="SAM" id="MobiDB-lite"/>
    </source>
</evidence>
<sequence length="744" mass="84303">MSNRNSASRTPESTASNLEDPKKTTSLSTFPQQFHSPDIKTSDFFNSDEKSGLIDSSKIPNTFSKSPKKNVNFKDSSQEKILNSQNNSKLNFQNFKSTYLHTSASNSALVSPVFPSSNFSFSDNASHIPKSPIGRFQNSTAERHSSEELLESLLDTSRKNNHHYLENAPLYDVLQTYLTAGTYSEFDPDMASTLNDSSQDYIPSSPEFEDEIERDYERKLVRRISKISGIAQEYSTSSGNSSSEDEQEDNQFSSNRTLSKRSTSSSENSNSSSFLNRLKYRFVDGKKAHQKDSRLSNKPLFNRNRFYSEESGLLDNSERISIDVNESYLTHRASLRDTRRSLVSKNLDFIPKNKLTSQKAKRILFFSPILGTLKSQSLDEIQSSHGNLVKIFKEVEDKKSCFWLDILAPTELEVKILSKTFKIHPLTVEDIIENDDSIRSKCEVYTGYYFVVLDLIDFSQQSSTYLLPSVTYILVTKNGVISFHSDPTCRRLHVLRWIHRLMHQTKMTTDWINYAIMDDIVDQIVPVVRFVEFEVETIDELVLIISSSEQSDMLQRIGAVRKRLMVLNRILQGKSDVVRILIKRFGSPVSSVPINSTDTNNIQTKKTPINNNSPDLSANKTRGVSNKHTQDIHLYLADILDHIVTMSQNAAHLEAVLSRSYSNYLAKISIELTESSNRTNDVMAKLSILASVLIPLNLITGLWGMNVPVPGQESGDLTWFISIVLCILSFAVFMTYICFKMGLF</sequence>
<evidence type="ECO:0000256" key="7">
    <source>
        <dbReference type="SAM" id="Phobius"/>
    </source>
</evidence>
<feature type="transmembrane region" description="Helical" evidence="7">
    <location>
        <begin position="717"/>
        <end position="739"/>
    </location>
</feature>
<dbReference type="EMBL" id="MBFS01000087">
    <property type="protein sequence ID" value="PVV04722.1"/>
    <property type="molecule type" value="Genomic_DNA"/>
</dbReference>
<feature type="compositionally biased region" description="Polar residues" evidence="6">
    <location>
        <begin position="24"/>
        <end position="35"/>
    </location>
</feature>
<comment type="similarity">
    <text evidence="2">Belongs to the CorA metal ion transporter (MIT) (TC 1.A.35) family.</text>
</comment>
<evidence type="ECO:0000256" key="4">
    <source>
        <dbReference type="ARBA" id="ARBA00022989"/>
    </source>
</evidence>
<keyword evidence="5 7" id="KW-0472">Membrane</keyword>
<dbReference type="Pfam" id="PF01544">
    <property type="entry name" value="CorA"/>
    <property type="match status" value="1"/>
</dbReference>
<gene>
    <name evidence="8" type="ORF">BB560_000765</name>
</gene>
<dbReference type="Proteomes" id="UP000245609">
    <property type="component" value="Unassembled WGS sequence"/>
</dbReference>
<protein>
    <recommendedName>
        <fullName evidence="10">Magnesium transporter</fullName>
    </recommendedName>
</protein>
<accession>A0A2T9ZJI7</accession>
<dbReference type="STRING" id="133381.A0A2T9ZJI7"/>
<dbReference type="PANTHER" id="PTHR21535:SF51">
    <property type="entry name" value="MANGANESE RESISTANCE PROTEIN MNR2"/>
    <property type="match status" value="1"/>
</dbReference>
<proteinExistence type="inferred from homology"/>
<dbReference type="InterPro" id="IPR044089">
    <property type="entry name" value="Alr1-like"/>
</dbReference>
<keyword evidence="4 7" id="KW-1133">Transmembrane helix</keyword>
<feature type="compositionally biased region" description="Basic and acidic residues" evidence="6">
    <location>
        <begin position="37"/>
        <end position="52"/>
    </location>
</feature>
<dbReference type="GO" id="GO:0015095">
    <property type="term" value="F:magnesium ion transmembrane transporter activity"/>
    <property type="evidence" value="ECO:0007669"/>
    <property type="project" value="InterPro"/>
</dbReference>
<feature type="compositionally biased region" description="Low complexity" evidence="6">
    <location>
        <begin position="233"/>
        <end position="242"/>
    </location>
</feature>
<comment type="subcellular location">
    <subcellularLocation>
        <location evidence="1">Membrane</location>
        <topology evidence="1">Multi-pass membrane protein</topology>
    </subcellularLocation>
</comment>
<dbReference type="SUPFAM" id="SSF144083">
    <property type="entry name" value="Magnesium transport protein CorA, transmembrane region"/>
    <property type="match status" value="1"/>
</dbReference>
<dbReference type="OrthoDB" id="29879at2759"/>
<evidence type="ECO:0000256" key="2">
    <source>
        <dbReference type="ARBA" id="ARBA00009765"/>
    </source>
</evidence>
<feature type="region of interest" description="Disordered" evidence="6">
    <location>
        <begin position="189"/>
        <end position="210"/>
    </location>
</feature>
<comment type="caution">
    <text evidence="8">The sequence shown here is derived from an EMBL/GenBank/DDBJ whole genome shotgun (WGS) entry which is preliminary data.</text>
</comment>
<feature type="compositionally biased region" description="Polar residues" evidence="6">
    <location>
        <begin position="192"/>
        <end position="202"/>
    </location>
</feature>
<feature type="transmembrane region" description="Helical" evidence="7">
    <location>
        <begin position="686"/>
        <end position="705"/>
    </location>
</feature>
<feature type="region of interest" description="Disordered" evidence="6">
    <location>
        <begin position="1"/>
        <end position="72"/>
    </location>
</feature>
<reference evidence="8 9" key="1">
    <citation type="journal article" date="2018" name="MBio">
        <title>Comparative Genomics Reveals the Core Gene Toolbox for the Fungus-Insect Symbiosis.</title>
        <authorList>
            <person name="Wang Y."/>
            <person name="Stata M."/>
            <person name="Wang W."/>
            <person name="Stajich J.E."/>
            <person name="White M.M."/>
            <person name="Moncalvo J.M."/>
        </authorList>
    </citation>
    <scope>NUCLEOTIDE SEQUENCE [LARGE SCALE GENOMIC DNA]</scope>
    <source>
        <strain evidence="8 9">SC-DP-2</strain>
    </source>
</reference>
<dbReference type="InterPro" id="IPR045861">
    <property type="entry name" value="CorA_cytoplasmic_dom"/>
</dbReference>
<dbReference type="GO" id="GO:0016020">
    <property type="term" value="C:membrane"/>
    <property type="evidence" value="ECO:0007669"/>
    <property type="project" value="UniProtKB-SubCell"/>
</dbReference>
<evidence type="ECO:0008006" key="10">
    <source>
        <dbReference type="Google" id="ProtNLM"/>
    </source>
</evidence>